<keyword evidence="2" id="KW-0732">Signal</keyword>
<dbReference type="AlphaFoldDB" id="L1MAC2"/>
<evidence type="ECO:0000256" key="2">
    <source>
        <dbReference type="SAM" id="SignalP"/>
    </source>
</evidence>
<dbReference type="EMBL" id="AMEM01000041">
    <property type="protein sequence ID" value="EKX87881.1"/>
    <property type="molecule type" value="Genomic_DNA"/>
</dbReference>
<evidence type="ECO:0000313" key="4">
    <source>
        <dbReference type="Proteomes" id="UP000010445"/>
    </source>
</evidence>
<keyword evidence="4" id="KW-1185">Reference proteome</keyword>
<dbReference type="PATRIC" id="fig|1035195.3.peg.2380"/>
<gene>
    <name evidence="3" type="ORF">HMPREF9997_02659</name>
</gene>
<comment type="caution">
    <text evidence="3">The sequence shown here is derived from an EMBL/GenBank/DDBJ whole genome shotgun (WGS) entry which is preliminary data.</text>
</comment>
<organism evidence="3 4">
    <name type="scientific">Corynebacterium durum F0235</name>
    <dbReference type="NCBI Taxonomy" id="1035195"/>
    <lineage>
        <taxon>Bacteria</taxon>
        <taxon>Bacillati</taxon>
        <taxon>Actinomycetota</taxon>
        <taxon>Actinomycetes</taxon>
        <taxon>Mycobacteriales</taxon>
        <taxon>Corynebacteriaceae</taxon>
        <taxon>Corynebacterium</taxon>
    </lineage>
</organism>
<dbReference type="HOGENOM" id="CLU_859737_0_0_11"/>
<feature type="chain" id="PRO_5003953443" evidence="2">
    <location>
        <begin position="27"/>
        <end position="323"/>
    </location>
</feature>
<dbReference type="RefSeq" id="WP_006062462.1">
    <property type="nucleotide sequence ID" value="NZ_KB290824.1"/>
</dbReference>
<feature type="signal peptide" evidence="2">
    <location>
        <begin position="1"/>
        <end position="26"/>
    </location>
</feature>
<sequence>MKRRYGLLAAAVATSILLSGTTPAVAIPNPAPAADHIAPADPKVPTNKKERVLLGIAAAQDVATAAQEVRDAHNALTKAESTDGLSYGEAGTQFNKSVETLNANVSNLNLPKIGEPGGPVALDTLSNIPTITEEHRPFTSEKALTAFDNKLDEAYHRSSNDKHNTVADANNKILAAQKQMKATLDGYYTAIAAAEKAVAAAQEKYDIAHSRLDKHNTREALKDYKTEALAQIDGELTKLDGRKSSPAVDAARTALNDAKAKFNAISDGLPSDNKDAVTAAIAALDTALKAVPAEKPSDKPSEKPGSSNPLDFLTSIFGRGLSS</sequence>
<reference evidence="3 4" key="1">
    <citation type="submission" date="2012-05" db="EMBL/GenBank/DDBJ databases">
        <authorList>
            <person name="Weinstock G."/>
            <person name="Sodergren E."/>
            <person name="Lobos E.A."/>
            <person name="Fulton L."/>
            <person name="Fulton R."/>
            <person name="Courtney L."/>
            <person name="Fronick C."/>
            <person name="O'Laughlin M."/>
            <person name="Godfrey J."/>
            <person name="Wilson R.M."/>
            <person name="Miner T."/>
            <person name="Farmer C."/>
            <person name="Delehaunty K."/>
            <person name="Cordes M."/>
            <person name="Minx P."/>
            <person name="Tomlinson C."/>
            <person name="Chen J."/>
            <person name="Wollam A."/>
            <person name="Pepin K.H."/>
            <person name="Bhonagiri V."/>
            <person name="Zhang X."/>
            <person name="Suruliraj S."/>
            <person name="Warren W."/>
            <person name="Mitreva M."/>
            <person name="Mardis E.R."/>
            <person name="Wilson R.K."/>
        </authorList>
    </citation>
    <scope>NUCLEOTIDE SEQUENCE [LARGE SCALE GENOMIC DNA]</scope>
    <source>
        <strain evidence="3 4">F0235</strain>
    </source>
</reference>
<dbReference type="STRING" id="1035195.HMPREF9997_02659"/>
<feature type="region of interest" description="Disordered" evidence="1">
    <location>
        <begin position="291"/>
        <end position="323"/>
    </location>
</feature>
<evidence type="ECO:0000256" key="1">
    <source>
        <dbReference type="SAM" id="MobiDB-lite"/>
    </source>
</evidence>
<evidence type="ECO:0000313" key="3">
    <source>
        <dbReference type="EMBL" id="EKX87881.1"/>
    </source>
</evidence>
<name>L1MAC2_9CORY</name>
<dbReference type="Proteomes" id="UP000010445">
    <property type="component" value="Unassembled WGS sequence"/>
</dbReference>
<proteinExistence type="predicted"/>
<accession>L1MAC2</accession>
<protein>
    <submittedName>
        <fullName evidence="3">Signal peptide protein, YSIRK family</fullName>
    </submittedName>
</protein>